<evidence type="ECO:0000313" key="9">
    <source>
        <dbReference type="Proteomes" id="UP000007303"/>
    </source>
</evidence>
<reference evidence="8" key="3">
    <citation type="submission" date="2025-09" db="UniProtKB">
        <authorList>
            <consortium name="Ensembl"/>
        </authorList>
    </citation>
    <scope>IDENTIFICATION</scope>
</reference>
<dbReference type="PANTHER" id="PTHR15009:SF4">
    <property type="entry name" value="MUELLERIAN-INHIBITING FACTOR"/>
    <property type="match status" value="1"/>
</dbReference>
<dbReference type="GeneTree" id="ENSGT00390000006337"/>
<dbReference type="GO" id="GO:0005576">
    <property type="term" value="C:extracellular region"/>
    <property type="evidence" value="ECO:0007669"/>
    <property type="project" value="UniProtKB-SubCell"/>
</dbReference>
<dbReference type="OMA" id="ALMLCWT"/>
<comment type="subcellular location">
    <subcellularLocation>
        <location evidence="1">Secreted</location>
    </subcellularLocation>
</comment>
<dbReference type="SUPFAM" id="SSF57501">
    <property type="entry name" value="Cystine-knot cytokines"/>
    <property type="match status" value="1"/>
</dbReference>
<evidence type="ECO:0000256" key="3">
    <source>
        <dbReference type="ARBA" id="ARBA00022729"/>
    </source>
</evidence>
<protein>
    <submittedName>
        <fullName evidence="8">Anti-Mullerian hormone</fullName>
    </submittedName>
</protein>
<reference evidence="8" key="2">
    <citation type="submission" date="2025-08" db="UniProtKB">
        <authorList>
            <consortium name="Ensembl"/>
        </authorList>
    </citation>
    <scope>IDENTIFICATION</scope>
</reference>
<comment type="similarity">
    <text evidence="5">Belongs to the TGF-beta family.</text>
</comment>
<reference evidence="9" key="1">
    <citation type="journal article" date="2004" name="Nature">
        <title>Genome duplication in the teleost fish Tetraodon nigroviridis reveals the early vertebrate proto-karyotype.</title>
        <authorList>
            <person name="Jaillon O."/>
            <person name="Aury J.-M."/>
            <person name="Brunet F."/>
            <person name="Petit J.-L."/>
            <person name="Stange-Thomann N."/>
            <person name="Mauceli E."/>
            <person name="Bouneau L."/>
            <person name="Fischer C."/>
            <person name="Ozouf-Costaz C."/>
            <person name="Bernot A."/>
            <person name="Nicaud S."/>
            <person name="Jaffe D."/>
            <person name="Fisher S."/>
            <person name="Lutfalla G."/>
            <person name="Dossat C."/>
            <person name="Segurens B."/>
            <person name="Dasilva C."/>
            <person name="Salanoubat M."/>
            <person name="Levy M."/>
            <person name="Boudet N."/>
            <person name="Castellano S."/>
            <person name="Anthouard V."/>
            <person name="Jubin C."/>
            <person name="Castelli V."/>
            <person name="Katinka M."/>
            <person name="Vacherie B."/>
            <person name="Biemont C."/>
            <person name="Skalli Z."/>
            <person name="Cattolico L."/>
            <person name="Poulain J."/>
            <person name="De Berardinis V."/>
            <person name="Cruaud C."/>
            <person name="Duprat S."/>
            <person name="Brottier P."/>
            <person name="Coutanceau J.-P."/>
            <person name="Gouzy J."/>
            <person name="Parra G."/>
            <person name="Lardier G."/>
            <person name="Chapple C."/>
            <person name="McKernan K.J."/>
            <person name="McEwan P."/>
            <person name="Bosak S."/>
            <person name="Kellis M."/>
            <person name="Volff J.-N."/>
            <person name="Guigo R."/>
            <person name="Zody M.C."/>
            <person name="Mesirov J."/>
            <person name="Lindblad-Toh K."/>
            <person name="Birren B."/>
            <person name="Nusbaum C."/>
            <person name="Kahn D."/>
            <person name="Robinson-Rechavi M."/>
            <person name="Laudet V."/>
            <person name="Schachter V."/>
            <person name="Quetier F."/>
            <person name="Saurin W."/>
            <person name="Scarpelli C."/>
            <person name="Wincker P."/>
            <person name="Lander E.S."/>
            <person name="Weissenbach J."/>
            <person name="Roest Crollius H."/>
        </authorList>
    </citation>
    <scope>NUCLEOTIDE SEQUENCE [LARGE SCALE GENOMIC DNA]</scope>
</reference>
<dbReference type="GO" id="GO:0008083">
    <property type="term" value="F:growth factor activity"/>
    <property type="evidence" value="ECO:0007669"/>
    <property type="project" value="UniProtKB-KW"/>
</dbReference>
<dbReference type="Pfam" id="PF04709">
    <property type="entry name" value="AMH_N"/>
    <property type="match status" value="1"/>
</dbReference>
<dbReference type="PANTHER" id="PTHR15009">
    <property type="entry name" value="MUELLERIAN-INHIBITING FACTOR"/>
    <property type="match status" value="1"/>
</dbReference>
<evidence type="ECO:0000256" key="4">
    <source>
        <dbReference type="ARBA" id="ARBA00022782"/>
    </source>
</evidence>
<feature type="domain" description="TGF-beta family profile" evidence="7">
    <location>
        <begin position="369"/>
        <end position="485"/>
    </location>
</feature>
<proteinExistence type="inferred from homology"/>
<keyword evidence="9" id="KW-1185">Reference proteome</keyword>
<evidence type="ECO:0000256" key="2">
    <source>
        <dbReference type="ARBA" id="ARBA00022525"/>
    </source>
</evidence>
<dbReference type="Proteomes" id="UP000007303">
    <property type="component" value="Unassembled WGS sequence"/>
</dbReference>
<evidence type="ECO:0000259" key="7">
    <source>
        <dbReference type="PROSITE" id="PS51362"/>
    </source>
</evidence>
<feature type="chain" id="PRO_5003581145" evidence="6">
    <location>
        <begin position="22"/>
        <end position="485"/>
    </location>
</feature>
<keyword evidence="4" id="KW-0221">Differentiation</keyword>
<dbReference type="AlphaFoldDB" id="H3BX74"/>
<dbReference type="Gene3D" id="2.10.90.10">
    <property type="entry name" value="Cystine-knot cytokines"/>
    <property type="match status" value="1"/>
</dbReference>
<evidence type="ECO:0000256" key="6">
    <source>
        <dbReference type="SAM" id="SignalP"/>
    </source>
</evidence>
<keyword evidence="5" id="KW-0339">Growth factor</keyword>
<dbReference type="InterPro" id="IPR029034">
    <property type="entry name" value="Cystine-knot_cytokine"/>
</dbReference>
<dbReference type="PROSITE" id="PS51362">
    <property type="entry name" value="TGF_BETA_2"/>
    <property type="match status" value="1"/>
</dbReference>
<evidence type="ECO:0000256" key="5">
    <source>
        <dbReference type="RuleBase" id="RU000354"/>
    </source>
</evidence>
<accession>H3BX74</accession>
<dbReference type="FunCoup" id="H3BX74">
    <property type="interactions" value="426"/>
</dbReference>
<dbReference type="GO" id="GO:0008406">
    <property type="term" value="P:gonad development"/>
    <property type="evidence" value="ECO:0007669"/>
    <property type="project" value="InterPro"/>
</dbReference>
<evidence type="ECO:0000256" key="1">
    <source>
        <dbReference type="ARBA" id="ARBA00004613"/>
    </source>
</evidence>
<name>H3BX74_TETNG</name>
<sequence length="485" mass="51904">AAMMFGIICGALALCWLCADGRQLPPVPRRSPCLADDIFAALRESLGEGGELTNRSLTQFGICAAPGHHAASLLEFLQETSSGNWPRVLHPTAAAVSEDTESGSLWLTFDLPPSGREGLSPVLLLAFESPPAAGLQVTFSGASLQPDKQSAAVASDMSMRVTRERSSSLVAVAQDQLPLVSEQSLKELLIGGRSGKSVPVLLFSGETGSETRFSSIGDFSSGVASQTSSFLCELKRFLAGVTSRGHLEPPPLQLGSLQSLPPLALDRSTDEATLARLIHSPSLTVLSFGGASQEHQGELALSPALSEELRRRLELTVTHITEVIREEEAGREAVRRLRRLVDLSAFLRDDPATGQSQYRALLLLKALQTLGRTYEGADADARQKPCRLRSFTVSLERHVIGPSTADINNCQGACSFPMVNTINHAVLLSSYVEARRAAGQAVEQRMPCCVPVAYADMDMVLLNASGNGTELRTVTDVVVRECGCR</sequence>
<dbReference type="InParanoid" id="H3BX74"/>
<dbReference type="STRING" id="99883.ENSTNIP00000000587"/>
<dbReference type="Ensembl" id="ENSTNIT00000000974.1">
    <property type="protein sequence ID" value="ENSTNIP00000000587.1"/>
    <property type="gene ID" value="ENSTNIG00000000746.1"/>
</dbReference>
<dbReference type="HOGENOM" id="CLU_025681_1_0_1"/>
<dbReference type="InterPro" id="IPR001839">
    <property type="entry name" value="TGF-b_C"/>
</dbReference>
<feature type="signal peptide" evidence="6">
    <location>
        <begin position="1"/>
        <end position="21"/>
    </location>
</feature>
<dbReference type="SMART" id="SM00204">
    <property type="entry name" value="TGFB"/>
    <property type="match status" value="1"/>
</dbReference>
<keyword evidence="3 6" id="KW-0732">Signal</keyword>
<organism evidence="8 9">
    <name type="scientific">Tetraodon nigroviridis</name>
    <name type="common">Spotted green pufferfish</name>
    <name type="synonym">Chelonodon nigroviridis</name>
    <dbReference type="NCBI Taxonomy" id="99883"/>
    <lineage>
        <taxon>Eukaryota</taxon>
        <taxon>Metazoa</taxon>
        <taxon>Chordata</taxon>
        <taxon>Craniata</taxon>
        <taxon>Vertebrata</taxon>
        <taxon>Euteleostomi</taxon>
        <taxon>Actinopterygii</taxon>
        <taxon>Neopterygii</taxon>
        <taxon>Teleostei</taxon>
        <taxon>Neoteleostei</taxon>
        <taxon>Acanthomorphata</taxon>
        <taxon>Eupercaria</taxon>
        <taxon>Tetraodontiformes</taxon>
        <taxon>Tetradontoidea</taxon>
        <taxon>Tetraodontidae</taxon>
        <taxon>Tetraodon</taxon>
    </lineage>
</organism>
<evidence type="ECO:0000313" key="8">
    <source>
        <dbReference type="Ensembl" id="ENSTNIP00000000587.1"/>
    </source>
</evidence>
<keyword evidence="2" id="KW-0964">Secreted</keyword>
<dbReference type="Pfam" id="PF00019">
    <property type="entry name" value="TGF_beta"/>
    <property type="match status" value="1"/>
</dbReference>
<dbReference type="InterPro" id="IPR021203">
    <property type="entry name" value="Muellerian-inhibiting_factor"/>
</dbReference>
<dbReference type="InterPro" id="IPR006799">
    <property type="entry name" value="AMH_N"/>
</dbReference>
<dbReference type="GO" id="GO:0030154">
    <property type="term" value="P:cell differentiation"/>
    <property type="evidence" value="ECO:0007669"/>
    <property type="project" value="UniProtKB-KW"/>
</dbReference>